<dbReference type="PANTHER" id="PTHR43139:SF37">
    <property type="entry name" value="ALPHA_BETA-HYDROLASES SUPERFAMILY PROTEIN"/>
    <property type="match status" value="1"/>
</dbReference>
<name>A0ABQ7LW67_BRACM</name>
<dbReference type="InterPro" id="IPR029058">
    <property type="entry name" value="AB_hydrolase_fold"/>
</dbReference>
<dbReference type="InterPro" id="IPR052370">
    <property type="entry name" value="Meta-cleavage_hydrolase"/>
</dbReference>
<gene>
    <name evidence="3" type="primary">A08p039490.1_BraROA</name>
    <name evidence="3" type="ORF">IGI04_032343</name>
</gene>
<dbReference type="Proteomes" id="UP000823674">
    <property type="component" value="Chromosome A08"/>
</dbReference>
<accession>A0ABQ7LW67</accession>
<dbReference type="InterPro" id="IPR000073">
    <property type="entry name" value="AB_hydrolase_1"/>
</dbReference>
<dbReference type="PANTHER" id="PTHR43139">
    <property type="entry name" value="SI:DKEY-122A22.2"/>
    <property type="match status" value="1"/>
</dbReference>
<dbReference type="EMBL" id="JADBGQ010000007">
    <property type="protein sequence ID" value="KAG5390802.1"/>
    <property type="molecule type" value="Genomic_DNA"/>
</dbReference>
<evidence type="ECO:0000256" key="1">
    <source>
        <dbReference type="SAM" id="Coils"/>
    </source>
</evidence>
<organism evidence="3 4">
    <name type="scientific">Brassica rapa subsp. trilocularis</name>
    <dbReference type="NCBI Taxonomy" id="1813537"/>
    <lineage>
        <taxon>Eukaryota</taxon>
        <taxon>Viridiplantae</taxon>
        <taxon>Streptophyta</taxon>
        <taxon>Embryophyta</taxon>
        <taxon>Tracheophyta</taxon>
        <taxon>Spermatophyta</taxon>
        <taxon>Magnoliopsida</taxon>
        <taxon>eudicotyledons</taxon>
        <taxon>Gunneridae</taxon>
        <taxon>Pentapetalae</taxon>
        <taxon>rosids</taxon>
        <taxon>malvids</taxon>
        <taxon>Brassicales</taxon>
        <taxon>Brassicaceae</taxon>
        <taxon>Brassiceae</taxon>
        <taxon>Brassica</taxon>
    </lineage>
</organism>
<protein>
    <recommendedName>
        <fullName evidence="2">AB hydrolase-1 domain-containing protein</fullName>
    </recommendedName>
</protein>
<sequence length="358" mass="41101">MASMKHVHLFRRYLTIALTLFQSLISCLFNFPILIKIADSFLSLYFMVFCDLRPVTVDLDDGETTVHFWISGHRRISRPNLVMLHGYGGNSKWQFVHQVSDLSKSFNLFIPDLVFFGKSYTKNADRSVEIQARSIAGGLKKLGCDGRGRGRISVYSISYGGFVAYKMAEMWPEMMEKLVIVSSGVGFTQQEKTAEMTKHSAGLRGHFTRGLRRKYQQQLVLLRDRRDCCSKMLVPKTPMDLRMLVKISTNTGLVFVDWIPDFILSQFIAVMYEKNRQELLELAKNLLEREEAELHVISQKTLIIWGDKDKVFPLEHGYRLQRHLQNSRLEIIKETGHAVNVEAPTTLNNLITSFVLSV</sequence>
<dbReference type="Gene3D" id="3.40.50.1820">
    <property type="entry name" value="alpha/beta hydrolase"/>
    <property type="match status" value="1"/>
</dbReference>
<evidence type="ECO:0000259" key="2">
    <source>
        <dbReference type="Pfam" id="PF00561"/>
    </source>
</evidence>
<keyword evidence="4" id="KW-1185">Reference proteome</keyword>
<reference evidence="3 4" key="1">
    <citation type="submission" date="2021-03" db="EMBL/GenBank/DDBJ databases">
        <authorList>
            <person name="King G.J."/>
            <person name="Bancroft I."/>
            <person name="Baten A."/>
            <person name="Bloomfield J."/>
            <person name="Borpatragohain P."/>
            <person name="He Z."/>
            <person name="Irish N."/>
            <person name="Irwin J."/>
            <person name="Liu K."/>
            <person name="Mauleon R.P."/>
            <person name="Moore J."/>
            <person name="Morris R."/>
            <person name="Ostergaard L."/>
            <person name="Wang B."/>
            <person name="Wells R."/>
        </authorList>
    </citation>
    <scope>NUCLEOTIDE SEQUENCE [LARGE SCALE GENOMIC DNA]</scope>
    <source>
        <strain evidence="3">R-o-18</strain>
        <tissue evidence="3">Leaf</tissue>
    </source>
</reference>
<evidence type="ECO:0000313" key="4">
    <source>
        <dbReference type="Proteomes" id="UP000823674"/>
    </source>
</evidence>
<proteinExistence type="predicted"/>
<feature type="coiled-coil region" evidence="1">
    <location>
        <begin position="269"/>
        <end position="300"/>
    </location>
</feature>
<dbReference type="SUPFAM" id="SSF53474">
    <property type="entry name" value="alpha/beta-Hydrolases"/>
    <property type="match status" value="1"/>
</dbReference>
<dbReference type="PROSITE" id="PS51257">
    <property type="entry name" value="PROKAR_LIPOPROTEIN"/>
    <property type="match status" value="1"/>
</dbReference>
<comment type="caution">
    <text evidence="3">The sequence shown here is derived from an EMBL/GenBank/DDBJ whole genome shotgun (WGS) entry which is preliminary data.</text>
</comment>
<feature type="domain" description="AB hydrolase-1" evidence="2">
    <location>
        <begin position="79"/>
        <end position="344"/>
    </location>
</feature>
<dbReference type="Pfam" id="PF00561">
    <property type="entry name" value="Abhydrolase_1"/>
    <property type="match status" value="1"/>
</dbReference>
<keyword evidence="1" id="KW-0175">Coiled coil</keyword>
<evidence type="ECO:0000313" key="3">
    <source>
        <dbReference type="EMBL" id="KAG5390802.1"/>
    </source>
</evidence>